<proteinExistence type="predicted"/>
<name>A0A0C3PB74_PHLG1</name>
<dbReference type="InterPro" id="IPR009486">
    <property type="entry name" value="Pur_nuclsid_perm"/>
</dbReference>
<dbReference type="OrthoDB" id="2331083at2759"/>
<protein>
    <recommendedName>
        <fullName evidence="4">Purine nucleoside permease</fullName>
    </recommendedName>
</protein>
<evidence type="ECO:0000256" key="1">
    <source>
        <dbReference type="SAM" id="SignalP"/>
    </source>
</evidence>
<evidence type="ECO:0000313" key="2">
    <source>
        <dbReference type="EMBL" id="KIP02168.1"/>
    </source>
</evidence>
<accession>A0A0C3PB74</accession>
<reference evidence="2 3" key="1">
    <citation type="journal article" date="2014" name="PLoS Genet.">
        <title>Analysis of the Phlebiopsis gigantea genome, transcriptome and secretome provides insight into its pioneer colonization strategies of wood.</title>
        <authorList>
            <person name="Hori C."/>
            <person name="Ishida T."/>
            <person name="Igarashi K."/>
            <person name="Samejima M."/>
            <person name="Suzuki H."/>
            <person name="Master E."/>
            <person name="Ferreira P."/>
            <person name="Ruiz-Duenas F.J."/>
            <person name="Held B."/>
            <person name="Canessa P."/>
            <person name="Larrondo L.F."/>
            <person name="Schmoll M."/>
            <person name="Druzhinina I.S."/>
            <person name="Kubicek C.P."/>
            <person name="Gaskell J.A."/>
            <person name="Kersten P."/>
            <person name="St John F."/>
            <person name="Glasner J."/>
            <person name="Sabat G."/>
            <person name="Splinter BonDurant S."/>
            <person name="Syed K."/>
            <person name="Yadav J."/>
            <person name="Mgbeahuruike A.C."/>
            <person name="Kovalchuk A."/>
            <person name="Asiegbu F.O."/>
            <person name="Lackner G."/>
            <person name="Hoffmeister D."/>
            <person name="Rencoret J."/>
            <person name="Gutierrez A."/>
            <person name="Sun H."/>
            <person name="Lindquist E."/>
            <person name="Barry K."/>
            <person name="Riley R."/>
            <person name="Grigoriev I.V."/>
            <person name="Henrissat B."/>
            <person name="Kues U."/>
            <person name="Berka R.M."/>
            <person name="Martinez A.T."/>
            <person name="Covert S.F."/>
            <person name="Blanchette R.A."/>
            <person name="Cullen D."/>
        </authorList>
    </citation>
    <scope>NUCLEOTIDE SEQUENCE [LARGE SCALE GENOMIC DNA]</scope>
    <source>
        <strain evidence="2 3">11061_1 CR5-6</strain>
    </source>
</reference>
<dbReference type="AlphaFoldDB" id="A0A0C3PB74"/>
<feature type="chain" id="PRO_5002168028" description="Purine nucleoside permease" evidence="1">
    <location>
        <begin position="25"/>
        <end position="409"/>
    </location>
</feature>
<evidence type="ECO:0008006" key="4">
    <source>
        <dbReference type="Google" id="ProtNLM"/>
    </source>
</evidence>
<evidence type="ECO:0000313" key="3">
    <source>
        <dbReference type="Proteomes" id="UP000053257"/>
    </source>
</evidence>
<sequence>MRFSLSSAASSSLLALALATVANAVVSPKVFIVDFYDDEQNIWHGIPEFNITARKIALPGLSMQYPNIYCTANYSICQLVVGEGEINAALSTLALVLSPLFNLTSTYWLLAGDAGISPKVGTLGSVTFAQFAIQVALQYEVDAREKPDSFSTGYIPQGTDALNTYPEYIYGTEVFELNDALRQKAIAFAKTATLNDSTDAQTFRKLYANDAGYAAALGTPSVIACDSATSDVWWSGKLLGEAFENTTNLFTNNQGLYCTTQQEDSAVLEALLRGHIAKRVDFTRVIEMRTASDFDRQSSSMSATDNLFNGQDAGYEIAVQNIYVAGVKVVQGIVNGWSTTFAKGVKASNYVGDVFGSIGGTPSFGPGSIFNGVGETLVANTTIADATTNKTARSNSPALRRRYAGSRAL</sequence>
<dbReference type="HOGENOM" id="CLU_031475_0_1_1"/>
<dbReference type="PANTHER" id="PTHR38643:SF1">
    <property type="entry name" value="PURINE NUCLEOSIDE PERMEASE C285.05-RELATED"/>
    <property type="match status" value="1"/>
</dbReference>
<keyword evidence="3" id="KW-1185">Reference proteome</keyword>
<organism evidence="2 3">
    <name type="scientific">Phlebiopsis gigantea (strain 11061_1 CR5-6)</name>
    <name type="common">White-rot fungus</name>
    <name type="synonym">Peniophora gigantea</name>
    <dbReference type="NCBI Taxonomy" id="745531"/>
    <lineage>
        <taxon>Eukaryota</taxon>
        <taxon>Fungi</taxon>
        <taxon>Dikarya</taxon>
        <taxon>Basidiomycota</taxon>
        <taxon>Agaricomycotina</taxon>
        <taxon>Agaricomycetes</taxon>
        <taxon>Polyporales</taxon>
        <taxon>Phanerochaetaceae</taxon>
        <taxon>Phlebiopsis</taxon>
    </lineage>
</organism>
<feature type="signal peptide" evidence="1">
    <location>
        <begin position="1"/>
        <end position="24"/>
    </location>
</feature>
<dbReference type="EMBL" id="KN840696">
    <property type="protein sequence ID" value="KIP02168.1"/>
    <property type="molecule type" value="Genomic_DNA"/>
</dbReference>
<gene>
    <name evidence="2" type="ORF">PHLGIDRAFT_306583</name>
</gene>
<dbReference type="GO" id="GO:0005783">
    <property type="term" value="C:endoplasmic reticulum"/>
    <property type="evidence" value="ECO:0007669"/>
    <property type="project" value="TreeGrafter"/>
</dbReference>
<dbReference type="PIRSF" id="PIRSF013171">
    <property type="entry name" value="Pur_nuclsid_perm"/>
    <property type="match status" value="1"/>
</dbReference>
<dbReference type="GO" id="GO:0055085">
    <property type="term" value="P:transmembrane transport"/>
    <property type="evidence" value="ECO:0007669"/>
    <property type="project" value="InterPro"/>
</dbReference>
<dbReference type="STRING" id="745531.A0A0C3PB74"/>
<dbReference type="Pfam" id="PF06516">
    <property type="entry name" value="NUP"/>
    <property type="match status" value="1"/>
</dbReference>
<dbReference type="Proteomes" id="UP000053257">
    <property type="component" value="Unassembled WGS sequence"/>
</dbReference>
<keyword evidence="1" id="KW-0732">Signal</keyword>
<dbReference type="PANTHER" id="PTHR38643">
    <property type="entry name" value="PURINE NUCLEOSIDE PERMEASE C285.05-RELATED"/>
    <property type="match status" value="1"/>
</dbReference>